<dbReference type="Proteomes" id="UP000247702">
    <property type="component" value="Unassembled WGS sequence"/>
</dbReference>
<dbReference type="InterPro" id="IPR012337">
    <property type="entry name" value="RNaseH-like_sf"/>
</dbReference>
<dbReference type="OrthoDB" id="2330298at2759"/>
<dbReference type="EMBL" id="BLAL01000257">
    <property type="protein sequence ID" value="GES97364.1"/>
    <property type="molecule type" value="Genomic_DNA"/>
</dbReference>
<organism evidence="1 3">
    <name type="scientific">Rhizophagus clarus</name>
    <dbReference type="NCBI Taxonomy" id="94130"/>
    <lineage>
        <taxon>Eukaryota</taxon>
        <taxon>Fungi</taxon>
        <taxon>Fungi incertae sedis</taxon>
        <taxon>Mucoromycota</taxon>
        <taxon>Glomeromycotina</taxon>
        <taxon>Glomeromycetes</taxon>
        <taxon>Glomerales</taxon>
        <taxon>Glomeraceae</taxon>
        <taxon>Rhizophagus</taxon>
    </lineage>
</organism>
<comment type="caution">
    <text evidence="1">The sequence shown here is derived from an EMBL/GenBank/DDBJ whole genome shotgun (WGS) entry which is preliminary data.</text>
</comment>
<dbReference type="Proteomes" id="UP000615446">
    <property type="component" value="Unassembled WGS sequence"/>
</dbReference>
<keyword evidence="3" id="KW-1185">Reference proteome</keyword>
<protein>
    <submittedName>
        <fullName evidence="2">Ribonuclease H-like domain-containing protein</fullName>
    </submittedName>
</protein>
<reference evidence="1 3" key="1">
    <citation type="submission" date="2017-11" db="EMBL/GenBank/DDBJ databases">
        <title>The genome of Rhizophagus clarus HR1 reveals common genetic basis of auxotrophy among arbuscular mycorrhizal fungi.</title>
        <authorList>
            <person name="Kobayashi Y."/>
        </authorList>
    </citation>
    <scope>NUCLEOTIDE SEQUENCE [LARGE SCALE GENOMIC DNA]</scope>
    <source>
        <strain evidence="1 3">HR1</strain>
    </source>
</reference>
<proteinExistence type="predicted"/>
<accession>A0A2Z6RYF8</accession>
<dbReference type="AlphaFoldDB" id="A0A2Z6RYF8"/>
<evidence type="ECO:0000313" key="1">
    <source>
        <dbReference type="EMBL" id="GBC01502.1"/>
    </source>
</evidence>
<sequence length="195" mass="23453">MEIYRKYIQLAVPGNTRWNSYYNCYRSLNTTKNALRSLATKFEPSTSTTKRRPEDPLTIPHSEIYNIIMNEHFWELLIKLEQLLLFYCAILNILQTDKAQLFEVLHGWELWEQPLLILSWLLHPAYRSNYFTLPSRSQISYLHMGKWLVYYYKAWTENDPVSILKEFDDFSQGIKYPFDDASITQFENNIHNYWC</sequence>
<dbReference type="STRING" id="94130.A0A2Z6RYF8"/>
<evidence type="ECO:0000313" key="2">
    <source>
        <dbReference type="EMBL" id="GES97364.1"/>
    </source>
</evidence>
<name>A0A2Z6RYF8_9GLOM</name>
<dbReference type="SUPFAM" id="SSF53098">
    <property type="entry name" value="Ribonuclease H-like"/>
    <property type="match status" value="1"/>
</dbReference>
<reference evidence="2" key="2">
    <citation type="submission" date="2019-10" db="EMBL/GenBank/DDBJ databases">
        <title>Conservation and host-specific expression of non-tandemly repeated heterogenous ribosome RNA gene in arbuscular mycorrhizal fungi.</title>
        <authorList>
            <person name="Maeda T."/>
            <person name="Kobayashi Y."/>
            <person name="Nakagawa T."/>
            <person name="Ezawa T."/>
            <person name="Yamaguchi K."/>
            <person name="Bino T."/>
            <person name="Nishimoto Y."/>
            <person name="Shigenobu S."/>
            <person name="Kawaguchi M."/>
        </authorList>
    </citation>
    <scope>NUCLEOTIDE SEQUENCE</scope>
    <source>
        <strain evidence="2">HR1</strain>
    </source>
</reference>
<gene>
    <name evidence="2" type="ORF">RCL2_002395600</name>
    <name evidence="1" type="ORF">RclHR1_04200020</name>
</gene>
<dbReference type="EMBL" id="BEXD01003558">
    <property type="protein sequence ID" value="GBC01502.1"/>
    <property type="molecule type" value="Genomic_DNA"/>
</dbReference>
<evidence type="ECO:0000313" key="3">
    <source>
        <dbReference type="Proteomes" id="UP000247702"/>
    </source>
</evidence>